<comment type="caution">
    <text evidence="1">The sequence shown here is derived from an EMBL/GenBank/DDBJ whole genome shotgun (WGS) entry which is preliminary data.</text>
</comment>
<dbReference type="Proteomes" id="UP000239872">
    <property type="component" value="Unassembled WGS sequence"/>
</dbReference>
<evidence type="ECO:0000313" key="2">
    <source>
        <dbReference type="Proteomes" id="UP000239872"/>
    </source>
</evidence>
<reference evidence="1 2" key="1">
    <citation type="submission" date="2018-01" db="EMBL/GenBank/DDBJ databases">
        <title>A novel member of the phylum Bacteroidetes isolated from glacier ice.</title>
        <authorList>
            <person name="Liu Q."/>
            <person name="Xin Y.-H."/>
        </authorList>
    </citation>
    <scope>NUCLEOTIDE SEQUENCE [LARGE SCALE GENOMIC DNA]</scope>
    <source>
        <strain evidence="1 2">RB1R16</strain>
    </source>
</reference>
<dbReference type="PROSITE" id="PS51257">
    <property type="entry name" value="PROKAR_LIPOPROTEIN"/>
    <property type="match status" value="1"/>
</dbReference>
<dbReference type="GO" id="GO:0009055">
    <property type="term" value="F:electron transfer activity"/>
    <property type="evidence" value="ECO:0007669"/>
    <property type="project" value="InterPro"/>
</dbReference>
<dbReference type="GO" id="GO:0020037">
    <property type="term" value="F:heme binding"/>
    <property type="evidence" value="ECO:0007669"/>
    <property type="project" value="InterPro"/>
</dbReference>
<proteinExistence type="predicted"/>
<dbReference type="Gene3D" id="1.10.760.10">
    <property type="entry name" value="Cytochrome c-like domain"/>
    <property type="match status" value="1"/>
</dbReference>
<evidence type="ECO:0008006" key="3">
    <source>
        <dbReference type="Google" id="ProtNLM"/>
    </source>
</evidence>
<dbReference type="InterPro" id="IPR036909">
    <property type="entry name" value="Cyt_c-like_dom_sf"/>
</dbReference>
<protein>
    <recommendedName>
        <fullName evidence="3">Cytochrome c domain-containing protein</fullName>
    </recommendedName>
</protein>
<evidence type="ECO:0000313" key="1">
    <source>
        <dbReference type="EMBL" id="PQJ10760.1"/>
    </source>
</evidence>
<organism evidence="1 2">
    <name type="scientific">Flavipsychrobacter stenotrophus</name>
    <dbReference type="NCBI Taxonomy" id="2077091"/>
    <lineage>
        <taxon>Bacteria</taxon>
        <taxon>Pseudomonadati</taxon>
        <taxon>Bacteroidota</taxon>
        <taxon>Chitinophagia</taxon>
        <taxon>Chitinophagales</taxon>
        <taxon>Chitinophagaceae</taxon>
        <taxon>Flavipsychrobacter</taxon>
    </lineage>
</organism>
<sequence length="129" mass="14274">MSPNIKHVLLILIAGALFAVACKKKAEPAQTPEAPEPAAVHSFSVNGSVREMNIGLENPKFPEGEGRSEFMSYCAMCHSLKYITMQPSFPRKVWEAEVTKMVVKYKAPIDSVTCKKITDYLVAIKSVKE</sequence>
<keyword evidence="2" id="KW-1185">Reference proteome</keyword>
<dbReference type="RefSeq" id="WP_105039487.1">
    <property type="nucleotide sequence ID" value="NZ_PPSL01000003.1"/>
</dbReference>
<name>A0A2S7SV21_9BACT</name>
<accession>A0A2S7SV21</accession>
<dbReference type="EMBL" id="PPSL01000003">
    <property type="protein sequence ID" value="PQJ10760.1"/>
    <property type="molecule type" value="Genomic_DNA"/>
</dbReference>
<dbReference type="AlphaFoldDB" id="A0A2S7SV21"/>
<dbReference type="OrthoDB" id="9789237at2"/>
<gene>
    <name evidence="1" type="ORF">CJD36_012375</name>
</gene>
<dbReference type="SUPFAM" id="SSF46626">
    <property type="entry name" value="Cytochrome c"/>
    <property type="match status" value="1"/>
</dbReference>